<dbReference type="PROSITE" id="PS51318">
    <property type="entry name" value="TAT"/>
    <property type="match status" value="1"/>
</dbReference>
<dbReference type="RefSeq" id="WP_390205085.1">
    <property type="nucleotide sequence ID" value="NZ_JBHTAX010000001.1"/>
</dbReference>
<dbReference type="Proteomes" id="UP001596417">
    <property type="component" value="Unassembled WGS sequence"/>
</dbReference>
<reference evidence="2 3" key="1">
    <citation type="journal article" date="2019" name="Int. J. Syst. Evol. Microbiol.">
        <title>The Global Catalogue of Microorganisms (GCM) 10K type strain sequencing project: providing services to taxonomists for standard genome sequencing and annotation.</title>
        <authorList>
            <consortium name="The Broad Institute Genomics Platform"/>
            <consortium name="The Broad Institute Genome Sequencing Center for Infectious Disease"/>
            <person name="Wu L."/>
            <person name="Ma J."/>
        </authorList>
    </citation>
    <scope>NUCLEOTIDE SEQUENCE [LARGE SCALE GENOMIC DNA]</scope>
    <source>
        <strain evidence="2 3">RDMS1</strain>
    </source>
</reference>
<dbReference type="InterPro" id="IPR006311">
    <property type="entry name" value="TAT_signal"/>
</dbReference>
<dbReference type="EMBL" id="JBHTAX010000001">
    <property type="protein sequence ID" value="MFC7189623.1"/>
    <property type="molecule type" value="Genomic_DNA"/>
</dbReference>
<keyword evidence="3" id="KW-1185">Reference proteome</keyword>
<name>A0ABD5YPV1_9EURY</name>
<evidence type="ECO:0000313" key="2">
    <source>
        <dbReference type="EMBL" id="MFC7189623.1"/>
    </source>
</evidence>
<evidence type="ECO:0000313" key="3">
    <source>
        <dbReference type="Proteomes" id="UP001596417"/>
    </source>
</evidence>
<sequence length="418" mass="46064">MRENQSTKRTRKYIDRRTLLKTGAVGAAGLAMGSGFASARLESNDEPLRGSNVHTVTSSGGAEISEKQRHEIRTRAVRDYEQKNGRSVDAIGVSKPQANESNVVAYAYGLDANGRAHSYVGLAGEDTTRAEMQSGRAEALIHNRFDRRVSELSSNIKASEQQVTTMAGGTVTDTENMEQFGKFDLEYASDPYGVVGMTNYWFKDTTNSSEADAHAFHTPAGYEPGTQAFGSEYKNDWGRVFHRWNKCEMGNTNLDYGQWQPYGTKSGSTTQGYSVSVSVGYETGYATAGLSWSYSQPNVEVVDESSAYNTYNQWHLKLNSDWDDDTRTNFIGFQPSSTVSTDDWESSMGEKDICELRSRRGSTTGIATSDGCGRGIHTRSCLPDISRTDTSNGAHSIRMHLTTRRHLFSVRSTVVSSC</sequence>
<protein>
    <submittedName>
        <fullName evidence="2">Twin-arginine translocation signal domain-containing protein</fullName>
    </submittedName>
</protein>
<organism evidence="2 3">
    <name type="scientific">Halocatena marina</name>
    <dbReference type="NCBI Taxonomy" id="2934937"/>
    <lineage>
        <taxon>Archaea</taxon>
        <taxon>Methanobacteriati</taxon>
        <taxon>Methanobacteriota</taxon>
        <taxon>Stenosarchaea group</taxon>
        <taxon>Halobacteria</taxon>
        <taxon>Halobacteriales</taxon>
        <taxon>Natronomonadaceae</taxon>
        <taxon>Halocatena</taxon>
    </lineage>
</organism>
<evidence type="ECO:0000256" key="1">
    <source>
        <dbReference type="SAM" id="MobiDB-lite"/>
    </source>
</evidence>
<proteinExistence type="predicted"/>
<feature type="region of interest" description="Disordered" evidence="1">
    <location>
        <begin position="43"/>
        <end position="62"/>
    </location>
</feature>
<accession>A0ABD5YPV1</accession>
<dbReference type="AlphaFoldDB" id="A0ABD5YPV1"/>
<gene>
    <name evidence="2" type="ORF">ACFQL7_06965</name>
</gene>
<comment type="caution">
    <text evidence="2">The sequence shown here is derived from an EMBL/GenBank/DDBJ whole genome shotgun (WGS) entry which is preliminary data.</text>
</comment>